<dbReference type="Gene3D" id="2.40.50.230">
    <property type="entry name" value="Gp5 N-terminal domain"/>
    <property type="match status" value="1"/>
</dbReference>
<gene>
    <name evidence="5" type="primary">vgrG</name>
    <name evidence="5" type="ORF">ABW286_20205</name>
</gene>
<evidence type="ECO:0000256" key="1">
    <source>
        <dbReference type="ARBA" id="ARBA00005558"/>
    </source>
</evidence>
<dbReference type="InterPro" id="IPR018769">
    <property type="entry name" value="VgrG2_DUF2345"/>
</dbReference>
<dbReference type="Pfam" id="PF05954">
    <property type="entry name" value="Phage_GPD"/>
    <property type="match status" value="1"/>
</dbReference>
<dbReference type="Gene3D" id="2.30.110.50">
    <property type="match status" value="1"/>
</dbReference>
<dbReference type="NCBIfam" id="TIGR03361">
    <property type="entry name" value="VI_Rhs_Vgr"/>
    <property type="match status" value="1"/>
</dbReference>
<proteinExistence type="inferred from homology"/>
<protein>
    <submittedName>
        <fullName evidence="5">Type VI secretion system tip protein VgrG</fullName>
    </submittedName>
</protein>
<dbReference type="SUPFAM" id="SSF69279">
    <property type="entry name" value="Phage tail proteins"/>
    <property type="match status" value="2"/>
</dbReference>
<reference evidence="5 6" key="1">
    <citation type="submission" date="2024-07" db="EMBL/GenBank/DDBJ databases">
        <authorList>
            <person name="Dulla G.F.J."/>
            <person name="Delorm J.G."/>
        </authorList>
    </citation>
    <scope>NUCLEOTIDE SEQUENCE [LARGE SCALE GENOMIC DNA]</scope>
    <source>
        <strain evidence="5 6">JGD 233</strain>
    </source>
</reference>
<dbReference type="Gene3D" id="3.55.50.10">
    <property type="entry name" value="Baseplate protein-like domains"/>
    <property type="match status" value="1"/>
</dbReference>
<organism evidence="5 6">
    <name type="scientific">Erwinia papayae</name>
    <dbReference type="NCBI Taxonomy" id="206499"/>
    <lineage>
        <taxon>Bacteria</taxon>
        <taxon>Pseudomonadati</taxon>
        <taxon>Pseudomonadota</taxon>
        <taxon>Gammaproteobacteria</taxon>
        <taxon>Enterobacterales</taxon>
        <taxon>Erwiniaceae</taxon>
        <taxon>Erwinia</taxon>
    </lineage>
</organism>
<dbReference type="NCBIfam" id="TIGR01646">
    <property type="entry name" value="vgr_GE"/>
    <property type="match status" value="1"/>
</dbReference>
<evidence type="ECO:0000259" key="3">
    <source>
        <dbReference type="Pfam" id="PF10106"/>
    </source>
</evidence>
<feature type="domain" description="Gp5/Type VI secretion system Vgr protein OB-fold" evidence="2">
    <location>
        <begin position="392"/>
        <end position="457"/>
    </location>
</feature>
<feature type="domain" description="DUF2345" evidence="3">
    <location>
        <begin position="605"/>
        <end position="739"/>
    </location>
</feature>
<dbReference type="Pfam" id="PF10106">
    <property type="entry name" value="DUF2345"/>
    <property type="match status" value="1"/>
</dbReference>
<dbReference type="InterPro" id="IPR006531">
    <property type="entry name" value="Gp5/Vgr_OB"/>
</dbReference>
<dbReference type="Proteomes" id="UP001554567">
    <property type="component" value="Unassembled WGS sequence"/>
</dbReference>
<dbReference type="InterPro" id="IPR017847">
    <property type="entry name" value="T6SS_RhsGE_Vgr_subset"/>
</dbReference>
<dbReference type="InterPro" id="IPR006533">
    <property type="entry name" value="T6SS_Vgr_RhsGE"/>
</dbReference>
<dbReference type="Pfam" id="PF04717">
    <property type="entry name" value="Phage_base_V"/>
    <property type="match status" value="1"/>
</dbReference>
<dbReference type="EMBL" id="JBFKZN010000013">
    <property type="protein sequence ID" value="MEW5291476.1"/>
    <property type="molecule type" value="Genomic_DNA"/>
</dbReference>
<feature type="domain" description="Putative type VI secretion system Rhs element associated Vgr" evidence="4">
    <location>
        <begin position="478"/>
        <end position="578"/>
    </location>
</feature>
<evidence type="ECO:0000259" key="4">
    <source>
        <dbReference type="Pfam" id="PF13296"/>
    </source>
</evidence>
<dbReference type="InterPro" id="IPR028244">
    <property type="entry name" value="T6SS_Rhs_Vgr_dom"/>
</dbReference>
<evidence type="ECO:0000259" key="2">
    <source>
        <dbReference type="Pfam" id="PF04717"/>
    </source>
</evidence>
<dbReference type="Gene3D" id="4.10.220.110">
    <property type="match status" value="1"/>
</dbReference>
<comment type="caution">
    <text evidence="5">The sequence shown here is derived from an EMBL/GenBank/DDBJ whole genome shotgun (WGS) entry which is preliminary data.</text>
</comment>
<evidence type="ECO:0000313" key="5">
    <source>
        <dbReference type="EMBL" id="MEW5291476.1"/>
    </source>
</evidence>
<name>A0ABV3N6R8_9GAMM</name>
<dbReference type="Pfam" id="PF13296">
    <property type="entry name" value="T6SS_Vgr"/>
    <property type="match status" value="1"/>
</dbReference>
<dbReference type="SUPFAM" id="SSF69255">
    <property type="entry name" value="gp5 N-terminal domain-like"/>
    <property type="match status" value="1"/>
</dbReference>
<dbReference type="InterPro" id="IPR037026">
    <property type="entry name" value="Vgr_OB-fold_dom_sf"/>
</dbReference>
<sequence>MDIADAIADTGQSRYRLHINDSRAEPDVLRFRGREALSEPFSWRIEFTTPQDDIDGTDVLKKYATFRMRSGKTVQGVITGFDALGTTADQSHYSVTLSSRLALLSLTRRCAVWQDISVPALVEKLLRVHGLEGSDFEFRLEHTCPARELITQWRETDLQFIQRLLAEVGIWFRCGLNESTGLDTVIFADSQLYYTFNVTLPFQEPAGLYDGAEESVWGLRTWHKVVAGQVQTRSHNYRDAAMPMDSVAAVRSGAATTGEHYRYGDNFLSPGDDHPAAIPETESGAFYARLHHERELNKSARFHLLSNASHLTPGQVLETPGSGLEELREGMVITLTTFIASRDSRLHTSVWGIPYTERYCYRPPAIPRPEIYGTLPARVESRDAHDPYSYLDEMGRYRVKLHFSREDAEPGFNYLWIRQAKPYAGDTYGWHMPLVDGTEVGVAFHYGDPDKPYIAHAFHDSEHADVVNRDNRSQNILRTAGTNELRMEDKRQEEHIALFTPFGATQLNQGHITDAKGEQRGSGFELRTDEHGVIRVAKGLFITADGQHKAVGDVLEMDTALREIEFCQQQINALSAAAVQAQALEADIASQQAMFAERFRDLNEMIHFHGPEGVAFTSGEHMQLAVADNIAINAGGDISSGSMGNTTLLAGESLGMFAHTGKLSLISGEGPVQVQAQNGAMHISAEQKLSITSMSEILFQGKKRITLIGGGSYLKIEAGKIEYGTMGTYTLKVKRFRLCAPAVMPLDLPAMGSALKQFFSVATGKGCETNSTLVFKFMPEEEE</sequence>
<evidence type="ECO:0000313" key="6">
    <source>
        <dbReference type="Proteomes" id="UP001554567"/>
    </source>
</evidence>
<accession>A0ABV3N6R8</accession>
<comment type="similarity">
    <text evidence="1">Belongs to the VgrG protein family.</text>
</comment>
<dbReference type="RefSeq" id="WP_367168508.1">
    <property type="nucleotide sequence ID" value="NZ_JBFKZN010000013.1"/>
</dbReference>
<keyword evidence="6" id="KW-1185">Reference proteome</keyword>